<dbReference type="GO" id="GO:0005524">
    <property type="term" value="F:ATP binding"/>
    <property type="evidence" value="ECO:0007669"/>
    <property type="project" value="InterPro"/>
</dbReference>
<dbReference type="Gene3D" id="3.30.420.40">
    <property type="match status" value="1"/>
</dbReference>
<accession>A0AAV3UJB6</accession>
<gene>
    <name evidence="1" type="ORF">GCM10025751_30530</name>
</gene>
<comment type="caution">
    <text evidence="1">The sequence shown here is derived from an EMBL/GenBank/DDBJ whole genome shotgun (WGS) entry which is preliminary data.</text>
</comment>
<protein>
    <recommendedName>
        <fullName evidence="3">Anhydro-N-acetylmuramic acid kinase</fullName>
    </recommendedName>
</protein>
<dbReference type="GeneID" id="68616894"/>
<dbReference type="PANTHER" id="PTHR30605:SF0">
    <property type="entry name" value="ANHYDRO-N-ACETYLMURAMIC ACID KINASE"/>
    <property type="match status" value="1"/>
</dbReference>
<keyword evidence="2" id="KW-1185">Reference proteome</keyword>
<dbReference type="InterPro" id="IPR043129">
    <property type="entry name" value="ATPase_NBD"/>
</dbReference>
<reference evidence="1 2" key="1">
    <citation type="journal article" date="2019" name="Int. J. Syst. Evol. Microbiol.">
        <title>The Global Catalogue of Microorganisms (GCM) 10K type strain sequencing project: providing services to taxonomists for standard genome sequencing and annotation.</title>
        <authorList>
            <consortium name="The Broad Institute Genomics Platform"/>
            <consortium name="The Broad Institute Genome Sequencing Center for Infectious Disease"/>
            <person name="Wu L."/>
            <person name="Ma J."/>
        </authorList>
    </citation>
    <scope>NUCLEOTIDE SEQUENCE [LARGE SCALE GENOMIC DNA]</scope>
    <source>
        <strain evidence="1 2">JCM 17504</strain>
    </source>
</reference>
<dbReference type="Proteomes" id="UP001501729">
    <property type="component" value="Unassembled WGS sequence"/>
</dbReference>
<dbReference type="GO" id="GO:0016773">
    <property type="term" value="F:phosphotransferase activity, alcohol group as acceptor"/>
    <property type="evidence" value="ECO:0007669"/>
    <property type="project" value="InterPro"/>
</dbReference>
<evidence type="ECO:0000313" key="1">
    <source>
        <dbReference type="EMBL" id="GAA5053371.1"/>
    </source>
</evidence>
<dbReference type="AlphaFoldDB" id="A0AAV3UJB6"/>
<proteinExistence type="predicted"/>
<organism evidence="1 2">
    <name type="scientific">Haladaptatus pallidirubidus</name>
    <dbReference type="NCBI Taxonomy" id="1008152"/>
    <lineage>
        <taxon>Archaea</taxon>
        <taxon>Methanobacteriati</taxon>
        <taxon>Methanobacteriota</taxon>
        <taxon>Stenosarchaea group</taxon>
        <taxon>Halobacteria</taxon>
        <taxon>Halobacteriales</taxon>
        <taxon>Haladaptataceae</taxon>
        <taxon>Haladaptatus</taxon>
    </lineage>
</organism>
<sequence length="125" mass="13406">MLVHHARRFIEAGRKRGLSDDDLVATSSALTAASIADAYDRFSPQYPDEVYVSGGGAYNPTLLEMLRDALDTPVYRIRELGVDANEKEALLFALLGATCIDGVPNNVPSATGADRPVVMGKISKP</sequence>
<dbReference type="EMBL" id="BAABKX010000013">
    <property type="protein sequence ID" value="GAA5053371.1"/>
    <property type="molecule type" value="Genomic_DNA"/>
</dbReference>
<dbReference type="SUPFAM" id="SSF53067">
    <property type="entry name" value="Actin-like ATPase domain"/>
    <property type="match status" value="1"/>
</dbReference>
<dbReference type="Pfam" id="PF03702">
    <property type="entry name" value="AnmK"/>
    <property type="match status" value="1"/>
</dbReference>
<dbReference type="GO" id="GO:0006040">
    <property type="term" value="P:amino sugar metabolic process"/>
    <property type="evidence" value="ECO:0007669"/>
    <property type="project" value="InterPro"/>
</dbReference>
<dbReference type="RefSeq" id="WP_227778157.1">
    <property type="nucleotide sequence ID" value="NZ_BAABKX010000013.1"/>
</dbReference>
<dbReference type="PANTHER" id="PTHR30605">
    <property type="entry name" value="ANHYDRO-N-ACETYLMURAMIC ACID KINASE"/>
    <property type="match status" value="1"/>
</dbReference>
<dbReference type="GO" id="GO:0009254">
    <property type="term" value="P:peptidoglycan turnover"/>
    <property type="evidence" value="ECO:0007669"/>
    <property type="project" value="InterPro"/>
</dbReference>
<name>A0AAV3UJB6_9EURY</name>
<evidence type="ECO:0008006" key="3">
    <source>
        <dbReference type="Google" id="ProtNLM"/>
    </source>
</evidence>
<evidence type="ECO:0000313" key="2">
    <source>
        <dbReference type="Proteomes" id="UP001501729"/>
    </source>
</evidence>
<dbReference type="InterPro" id="IPR005338">
    <property type="entry name" value="Anhydro_N_Ac-Mur_kinase"/>
</dbReference>